<dbReference type="Proteomes" id="UP000323917">
    <property type="component" value="Chromosome"/>
</dbReference>
<evidence type="ECO:0000313" key="2">
    <source>
        <dbReference type="Proteomes" id="UP000323917"/>
    </source>
</evidence>
<reference evidence="1 2" key="1">
    <citation type="submission" date="2019-08" db="EMBL/GenBank/DDBJ databases">
        <title>Deep-cultivation of Planctomycetes and their phenomic and genomic characterization uncovers novel biology.</title>
        <authorList>
            <person name="Wiegand S."/>
            <person name="Jogler M."/>
            <person name="Boedeker C."/>
            <person name="Pinto D."/>
            <person name="Vollmers J."/>
            <person name="Rivas-Marin E."/>
            <person name="Kohn T."/>
            <person name="Peeters S.H."/>
            <person name="Heuer A."/>
            <person name="Rast P."/>
            <person name="Oberbeckmann S."/>
            <person name="Bunk B."/>
            <person name="Jeske O."/>
            <person name="Meyerdierks A."/>
            <person name="Storesund J.E."/>
            <person name="Kallscheuer N."/>
            <person name="Luecker S."/>
            <person name="Lage O.M."/>
            <person name="Pohl T."/>
            <person name="Merkel B.J."/>
            <person name="Hornburger P."/>
            <person name="Mueller R.-W."/>
            <person name="Bruemmer F."/>
            <person name="Labrenz M."/>
            <person name="Spormann A.M."/>
            <person name="Op den Camp H."/>
            <person name="Overmann J."/>
            <person name="Amann R."/>
            <person name="Jetten M.S.M."/>
            <person name="Mascher T."/>
            <person name="Medema M.H."/>
            <person name="Devos D.P."/>
            <person name="Kaster A.-K."/>
            <person name="Ovreas L."/>
            <person name="Rohde M."/>
            <person name="Galperin M.Y."/>
            <person name="Jogler C."/>
        </authorList>
    </citation>
    <scope>NUCLEOTIDE SEQUENCE [LARGE SCALE GENOMIC DNA]</scope>
    <source>
        <strain evidence="1 2">Pr1d</strain>
    </source>
</reference>
<evidence type="ECO:0000313" key="1">
    <source>
        <dbReference type="EMBL" id="QEG33681.1"/>
    </source>
</evidence>
<evidence type="ECO:0008006" key="3">
    <source>
        <dbReference type="Google" id="ProtNLM"/>
    </source>
</evidence>
<keyword evidence="2" id="KW-1185">Reference proteome</keyword>
<dbReference type="InterPro" id="IPR044399">
    <property type="entry name" value="Mb-like_M"/>
</dbReference>
<dbReference type="CDD" id="cd01040">
    <property type="entry name" value="Mb-like"/>
    <property type="match status" value="1"/>
</dbReference>
<dbReference type="InterPro" id="IPR009050">
    <property type="entry name" value="Globin-like_sf"/>
</dbReference>
<dbReference type="GO" id="GO:0019825">
    <property type="term" value="F:oxygen binding"/>
    <property type="evidence" value="ECO:0007669"/>
    <property type="project" value="InterPro"/>
</dbReference>
<dbReference type="EMBL" id="CP042913">
    <property type="protein sequence ID" value="QEG33681.1"/>
    <property type="molecule type" value="Genomic_DNA"/>
</dbReference>
<sequence>MAEATSKDLFLASLERCSANAEFIPAFYKRFLASSEEISIKFRFTNFEKQNAMLLNSLRMSAGATSGSPEALQELKARALSHDRDHLDIKPELYHFWLDAAIATVEEFDDNWTEEVAAAWEKILGFVVEYFKRRY</sequence>
<dbReference type="GO" id="GO:0020037">
    <property type="term" value="F:heme binding"/>
    <property type="evidence" value="ECO:0007669"/>
    <property type="project" value="InterPro"/>
</dbReference>
<dbReference type="OrthoDB" id="980856at2"/>
<dbReference type="RefSeq" id="WP_148072414.1">
    <property type="nucleotide sequence ID" value="NZ_CP042913.1"/>
</dbReference>
<gene>
    <name evidence="1" type="ORF">Pr1d_09450</name>
</gene>
<organism evidence="1 2">
    <name type="scientific">Bythopirellula goksoeyrii</name>
    <dbReference type="NCBI Taxonomy" id="1400387"/>
    <lineage>
        <taxon>Bacteria</taxon>
        <taxon>Pseudomonadati</taxon>
        <taxon>Planctomycetota</taxon>
        <taxon>Planctomycetia</taxon>
        <taxon>Pirellulales</taxon>
        <taxon>Lacipirellulaceae</taxon>
        <taxon>Bythopirellula</taxon>
    </lineage>
</organism>
<dbReference type="AlphaFoldDB" id="A0A5B9QHI6"/>
<proteinExistence type="predicted"/>
<dbReference type="Gene3D" id="1.10.490.10">
    <property type="entry name" value="Globins"/>
    <property type="match status" value="1"/>
</dbReference>
<name>A0A5B9QHI6_9BACT</name>
<protein>
    <recommendedName>
        <fullName evidence="3">Globin family profile domain-containing protein</fullName>
    </recommendedName>
</protein>
<dbReference type="InterPro" id="IPR012292">
    <property type="entry name" value="Globin/Proto"/>
</dbReference>
<dbReference type="KEGG" id="bgok:Pr1d_09450"/>
<accession>A0A5B9QHI6</accession>
<dbReference type="SUPFAM" id="SSF46458">
    <property type="entry name" value="Globin-like"/>
    <property type="match status" value="1"/>
</dbReference>